<reference evidence="1 2" key="1">
    <citation type="journal article" date="2015" name="Genome Biol. Evol.">
        <title>Comparative Genomics of a Bacterivorous Green Alga Reveals Evolutionary Causalities and Consequences of Phago-Mixotrophic Mode of Nutrition.</title>
        <authorList>
            <person name="Burns J.A."/>
            <person name="Paasch A."/>
            <person name="Narechania A."/>
            <person name="Kim E."/>
        </authorList>
    </citation>
    <scope>NUCLEOTIDE SEQUENCE [LARGE SCALE GENOMIC DNA]</scope>
    <source>
        <strain evidence="1 2">PLY_AMNH</strain>
    </source>
</reference>
<proteinExistence type="predicted"/>
<protein>
    <recommendedName>
        <fullName evidence="3">Spermatogenesis-associated protein 17</fullName>
    </recommendedName>
</protein>
<organism evidence="1 2">
    <name type="scientific">Cymbomonas tetramitiformis</name>
    <dbReference type="NCBI Taxonomy" id="36881"/>
    <lineage>
        <taxon>Eukaryota</taxon>
        <taxon>Viridiplantae</taxon>
        <taxon>Chlorophyta</taxon>
        <taxon>Pyramimonadophyceae</taxon>
        <taxon>Pyramimonadales</taxon>
        <taxon>Pyramimonadaceae</taxon>
        <taxon>Cymbomonas</taxon>
    </lineage>
</organism>
<evidence type="ECO:0000313" key="2">
    <source>
        <dbReference type="Proteomes" id="UP001190700"/>
    </source>
</evidence>
<dbReference type="EMBL" id="LGRX02029419">
    <property type="protein sequence ID" value="KAK3246849.1"/>
    <property type="molecule type" value="Genomic_DNA"/>
</dbReference>
<dbReference type="Proteomes" id="UP001190700">
    <property type="component" value="Unassembled WGS sequence"/>
</dbReference>
<gene>
    <name evidence="1" type="ORF">CYMTET_43629</name>
</gene>
<comment type="caution">
    <text evidence="1">The sequence shown here is derived from an EMBL/GenBank/DDBJ whole genome shotgun (WGS) entry which is preliminary data.</text>
</comment>
<dbReference type="InterPro" id="IPR000048">
    <property type="entry name" value="IQ_motif_EF-hand-BS"/>
</dbReference>
<evidence type="ECO:0008006" key="3">
    <source>
        <dbReference type="Google" id="ProtNLM"/>
    </source>
</evidence>
<dbReference type="CDD" id="cd23767">
    <property type="entry name" value="IQCD"/>
    <property type="match status" value="2"/>
</dbReference>
<dbReference type="Pfam" id="PF00612">
    <property type="entry name" value="IQ"/>
    <property type="match status" value="2"/>
</dbReference>
<keyword evidence="2" id="KW-1185">Reference proteome</keyword>
<name>A0AAE0F0C9_9CHLO</name>
<dbReference type="PROSITE" id="PS50096">
    <property type="entry name" value="IQ"/>
    <property type="match status" value="2"/>
</dbReference>
<sequence>MAAHILKGFQDEMEKEFFDMYIDATDRQQMEWDAALKIQRFWRGHAVRSSVIDMIIGAWTAQRWYRGHLGRVRFGNYQRDVTKKLRKQFFDAAAIVIQRYWRGYMSRKYKHSITARRRFIRASVIASERFAEDATFNVEYQTIQLEQKEREDRDVLFEKTIAGKHHLASTEVRPGVYNSPFAKVCGGTPAMNAVPVDEHLKNSFKTLGTLDVTSSNERAQYATDPRALQASSQYELPELARKNDALVHKLATFHERPFLTTTKGTSLNYRHFSHNLHTPYNAELMRSKEALKAAQQKKMAIHDRAFYNNVNKQSLFEDYVLPSQKLANGAY</sequence>
<dbReference type="AlphaFoldDB" id="A0AAE0F0C9"/>
<accession>A0AAE0F0C9</accession>
<evidence type="ECO:0000313" key="1">
    <source>
        <dbReference type="EMBL" id="KAK3246849.1"/>
    </source>
</evidence>
<dbReference type="Gene3D" id="1.20.5.190">
    <property type="match status" value="1"/>
</dbReference>
<dbReference type="SMART" id="SM00015">
    <property type="entry name" value="IQ"/>
    <property type="match status" value="3"/>
</dbReference>